<gene>
    <name evidence="4" type="ORF">GCM10022200_30900</name>
</gene>
<dbReference type="PANTHER" id="PTHR43072">
    <property type="entry name" value="N-ACETYLTRANSFERASE"/>
    <property type="match status" value="1"/>
</dbReference>
<evidence type="ECO:0000259" key="3">
    <source>
        <dbReference type="PROSITE" id="PS51186"/>
    </source>
</evidence>
<evidence type="ECO:0000256" key="1">
    <source>
        <dbReference type="ARBA" id="ARBA00022679"/>
    </source>
</evidence>
<comment type="caution">
    <text evidence="4">The sequence shown here is derived from an EMBL/GenBank/DDBJ whole genome shotgun (WGS) entry which is preliminary data.</text>
</comment>
<dbReference type="PANTHER" id="PTHR43072:SF23">
    <property type="entry name" value="UPF0039 PROTEIN C11D3.02C"/>
    <property type="match status" value="1"/>
</dbReference>
<proteinExistence type="predicted"/>
<dbReference type="PROSITE" id="PS51186">
    <property type="entry name" value="GNAT"/>
    <property type="match status" value="1"/>
</dbReference>
<dbReference type="CDD" id="cd04301">
    <property type="entry name" value="NAT_SF"/>
    <property type="match status" value="1"/>
</dbReference>
<dbReference type="InterPro" id="IPR016181">
    <property type="entry name" value="Acyl_CoA_acyltransferase"/>
</dbReference>
<dbReference type="SUPFAM" id="SSF55729">
    <property type="entry name" value="Acyl-CoA N-acyltransferases (Nat)"/>
    <property type="match status" value="1"/>
</dbReference>
<protein>
    <submittedName>
        <fullName evidence="4">GNAT family N-acetyltransferase</fullName>
    </submittedName>
</protein>
<name>A0ABP7AZT8_9MICO</name>
<keyword evidence="5" id="KW-1185">Reference proteome</keyword>
<dbReference type="EMBL" id="BAAAYU010000005">
    <property type="protein sequence ID" value="GAA3644616.1"/>
    <property type="molecule type" value="Genomic_DNA"/>
</dbReference>
<dbReference type="Pfam" id="PF00583">
    <property type="entry name" value="Acetyltransf_1"/>
    <property type="match status" value="1"/>
</dbReference>
<organism evidence="4 5">
    <name type="scientific">Microbacterium awajiense</name>
    <dbReference type="NCBI Taxonomy" id="415214"/>
    <lineage>
        <taxon>Bacteria</taxon>
        <taxon>Bacillati</taxon>
        <taxon>Actinomycetota</taxon>
        <taxon>Actinomycetes</taxon>
        <taxon>Micrococcales</taxon>
        <taxon>Microbacteriaceae</taxon>
        <taxon>Microbacterium</taxon>
    </lineage>
</organism>
<evidence type="ECO:0000313" key="4">
    <source>
        <dbReference type="EMBL" id="GAA3644616.1"/>
    </source>
</evidence>
<feature type="domain" description="N-acetyltransferase" evidence="3">
    <location>
        <begin position="2"/>
        <end position="161"/>
    </location>
</feature>
<sequence length="175" mass="19227">MTLIRAMRPGDWPSVEAIYREGIDDGEATFEAETPSWEAFDKSRIAAPRLVAEDADGTIVGWAAASLVSARPAYRGVVEHSVYVARAARGRGIGRELLDAFVAAADEAGVWTVQSSIFPENVASLRLHERAGFRVIGRRERIARSTVGPHAGQWRDTVLIERRSLGNGREDGERR</sequence>
<keyword evidence="2" id="KW-0012">Acyltransferase</keyword>
<evidence type="ECO:0000313" key="5">
    <source>
        <dbReference type="Proteomes" id="UP001501697"/>
    </source>
</evidence>
<dbReference type="InterPro" id="IPR000182">
    <property type="entry name" value="GNAT_dom"/>
</dbReference>
<keyword evidence="1" id="KW-0808">Transferase</keyword>
<reference evidence="5" key="1">
    <citation type="journal article" date="2019" name="Int. J. Syst. Evol. Microbiol.">
        <title>The Global Catalogue of Microorganisms (GCM) 10K type strain sequencing project: providing services to taxonomists for standard genome sequencing and annotation.</title>
        <authorList>
            <consortium name="The Broad Institute Genomics Platform"/>
            <consortium name="The Broad Institute Genome Sequencing Center for Infectious Disease"/>
            <person name="Wu L."/>
            <person name="Ma J."/>
        </authorList>
    </citation>
    <scope>NUCLEOTIDE SEQUENCE [LARGE SCALE GENOMIC DNA]</scope>
    <source>
        <strain evidence="5">JCM 16544</strain>
    </source>
</reference>
<dbReference type="Proteomes" id="UP001501697">
    <property type="component" value="Unassembled WGS sequence"/>
</dbReference>
<evidence type="ECO:0000256" key="2">
    <source>
        <dbReference type="ARBA" id="ARBA00023315"/>
    </source>
</evidence>
<accession>A0ABP7AZT8</accession>
<dbReference type="Gene3D" id="3.40.630.30">
    <property type="match status" value="1"/>
</dbReference>